<reference evidence="3 4" key="1">
    <citation type="submission" date="2022-10" db="EMBL/GenBank/DDBJ databases">
        <title>Alteromonas sp. chi3 Genome sequencing.</title>
        <authorList>
            <person name="Park S."/>
        </authorList>
    </citation>
    <scope>NUCLEOTIDE SEQUENCE [LARGE SCALE GENOMIC DNA]</scope>
    <source>
        <strain evidence="4">chi3</strain>
    </source>
</reference>
<protein>
    <submittedName>
        <fullName evidence="3">Type III-B CRISPR module RAMP protein Cmr1</fullName>
    </submittedName>
</protein>
<gene>
    <name evidence="3" type="primary">cmr1</name>
    <name evidence="3" type="ORF">OIK42_15015</name>
</gene>
<dbReference type="InterPro" id="IPR007522">
    <property type="entry name" value="CRISPR-assoc_prot_TM1795"/>
</dbReference>
<dbReference type="EMBL" id="JAQQXP010000002">
    <property type="protein sequence ID" value="MDC8832068.1"/>
    <property type="molecule type" value="Genomic_DNA"/>
</dbReference>
<dbReference type="Proteomes" id="UP001218788">
    <property type="component" value="Unassembled WGS sequence"/>
</dbReference>
<dbReference type="InterPro" id="IPR005537">
    <property type="entry name" value="RAMP_III_fam"/>
</dbReference>
<dbReference type="NCBIfam" id="TIGR01894">
    <property type="entry name" value="cas_TM1795_cmr1"/>
    <property type="match status" value="1"/>
</dbReference>
<dbReference type="RefSeq" id="WP_273641852.1">
    <property type="nucleotide sequence ID" value="NZ_JAQQXP010000002.1"/>
</dbReference>
<accession>A0ABT5L4T9</accession>
<evidence type="ECO:0000256" key="1">
    <source>
        <dbReference type="ARBA" id="ARBA00023118"/>
    </source>
</evidence>
<comment type="caution">
    <text evidence="3">The sequence shown here is derived from an EMBL/GenBank/DDBJ whole genome shotgun (WGS) entry which is preliminary data.</text>
</comment>
<keyword evidence="1" id="KW-0051">Antiviral defense</keyword>
<feature type="domain" description="CRISPR type III-associated protein" evidence="2">
    <location>
        <begin position="39"/>
        <end position="219"/>
    </location>
</feature>
<organism evidence="3 4">
    <name type="scientific">Alteromonas gilva</name>
    <dbReference type="NCBI Taxonomy" id="2987522"/>
    <lineage>
        <taxon>Bacteria</taxon>
        <taxon>Pseudomonadati</taxon>
        <taxon>Pseudomonadota</taxon>
        <taxon>Gammaproteobacteria</taxon>
        <taxon>Alteromonadales</taxon>
        <taxon>Alteromonadaceae</taxon>
        <taxon>Alteromonas/Salinimonas group</taxon>
        <taxon>Alteromonas</taxon>
    </lineage>
</organism>
<proteinExistence type="predicted"/>
<dbReference type="Pfam" id="PF03787">
    <property type="entry name" value="RAMPs"/>
    <property type="match status" value="1"/>
</dbReference>
<name>A0ABT5L4T9_9ALTE</name>
<evidence type="ECO:0000313" key="4">
    <source>
        <dbReference type="Proteomes" id="UP001218788"/>
    </source>
</evidence>
<keyword evidence="4" id="KW-1185">Reference proteome</keyword>
<evidence type="ECO:0000259" key="2">
    <source>
        <dbReference type="Pfam" id="PF03787"/>
    </source>
</evidence>
<sequence length="434" mass="49350">MEDTAANTSKHPTLLQRIKERANCYSAEFELTTTALIFGGQKDCELREPSVKGVLRFWWRALYWAKVRKYLIDIEEISEPTHDQILCRLHELEKLIWGSATEDTQAYSGKSCVSLKIHRPRSWHYNNQMDLEPRDPLAHLIGQQHAPWKKNKSKHEIATPNLAGGQQFTLRLYVYPRRYLQHPLFSKHFSIEEHISLAVACLGTFGGIGARAHNGLGSLNLLSFTDAANTNCTDQAIAELKSHIESAQLQITELPPIPAFSSYTQHKGFFESQGANRKAEEALAVLAKEYQYCRQSYQNQELSDFANWAATHQQPAQIPDRFYLGLPIVWKVPQNSFTSLTQDYQIKGALPGHDRRASLYFLHIRKHENGFSPAVLLLGSQYGWVSASHDTLRAKFTINGLPKDVKHYEPEFSNADAYIANETFVKNLINQLGI</sequence>
<evidence type="ECO:0000313" key="3">
    <source>
        <dbReference type="EMBL" id="MDC8832068.1"/>
    </source>
</evidence>